<evidence type="ECO:0000259" key="1">
    <source>
        <dbReference type="Pfam" id="PF13532"/>
    </source>
</evidence>
<feature type="non-terminal residue" evidence="2">
    <location>
        <position position="212"/>
    </location>
</feature>
<feature type="domain" description="Alpha-ketoglutarate-dependent dioxygenase AlkB-like" evidence="1">
    <location>
        <begin position="2"/>
        <end position="210"/>
    </location>
</feature>
<evidence type="ECO:0000313" key="2">
    <source>
        <dbReference type="EMBL" id="RKP04644.1"/>
    </source>
</evidence>
<dbReference type="SUPFAM" id="SSF51197">
    <property type="entry name" value="Clavaminate synthase-like"/>
    <property type="match status" value="1"/>
</dbReference>
<dbReference type="InterPro" id="IPR027450">
    <property type="entry name" value="AlkB-like"/>
</dbReference>
<proteinExistence type="predicted"/>
<organism evidence="2 3">
    <name type="scientific">Thamnocephalis sphaerospora</name>
    <dbReference type="NCBI Taxonomy" id="78915"/>
    <lineage>
        <taxon>Eukaryota</taxon>
        <taxon>Fungi</taxon>
        <taxon>Fungi incertae sedis</taxon>
        <taxon>Zoopagomycota</taxon>
        <taxon>Zoopagomycotina</taxon>
        <taxon>Zoopagomycetes</taxon>
        <taxon>Zoopagales</taxon>
        <taxon>Sigmoideomycetaceae</taxon>
        <taxon>Thamnocephalis</taxon>
    </lineage>
</organism>
<dbReference type="GO" id="GO:0032451">
    <property type="term" value="F:demethylase activity"/>
    <property type="evidence" value="ECO:0007669"/>
    <property type="project" value="TreeGrafter"/>
</dbReference>
<dbReference type="InterPro" id="IPR032857">
    <property type="entry name" value="ALKBH4"/>
</dbReference>
<dbReference type="Proteomes" id="UP000271241">
    <property type="component" value="Unassembled WGS sequence"/>
</dbReference>
<evidence type="ECO:0000313" key="3">
    <source>
        <dbReference type="Proteomes" id="UP000271241"/>
    </source>
</evidence>
<keyword evidence="3" id="KW-1185">Reference proteome</keyword>
<dbReference type="InterPro" id="IPR037151">
    <property type="entry name" value="AlkB-like_sf"/>
</dbReference>
<dbReference type="AlphaFoldDB" id="A0A4P9XG99"/>
<dbReference type="PANTHER" id="PTHR12463:SF1">
    <property type="entry name" value="2-OXOGLUTARATE AND FE-DEPENDENT OXYGENASE FAMILY PROTEIN"/>
    <property type="match status" value="1"/>
</dbReference>
<dbReference type="Gene3D" id="2.60.120.590">
    <property type="entry name" value="Alpha-ketoglutarate-dependent dioxygenase AlkB-like"/>
    <property type="match status" value="1"/>
</dbReference>
<protein>
    <recommendedName>
        <fullName evidence="1">Alpha-ketoglutarate-dependent dioxygenase AlkB-like domain-containing protein</fullName>
    </recommendedName>
</protein>
<dbReference type="GO" id="GO:0070988">
    <property type="term" value="P:demethylation"/>
    <property type="evidence" value="ECO:0007669"/>
    <property type="project" value="InterPro"/>
</dbReference>
<dbReference type="GO" id="GO:0016491">
    <property type="term" value="F:oxidoreductase activity"/>
    <property type="evidence" value="ECO:0007669"/>
    <property type="project" value="TreeGrafter"/>
</dbReference>
<dbReference type="PANTHER" id="PTHR12463">
    <property type="entry name" value="OXYGENASE-RELATED"/>
    <property type="match status" value="1"/>
</dbReference>
<gene>
    <name evidence="2" type="ORF">THASP1DRAFT_7964</name>
</gene>
<name>A0A4P9XG99_9FUNG</name>
<reference evidence="3" key="1">
    <citation type="journal article" date="2018" name="Nat. Microbiol.">
        <title>Leveraging single-cell genomics to expand the fungal tree of life.</title>
        <authorList>
            <person name="Ahrendt S.R."/>
            <person name="Quandt C.A."/>
            <person name="Ciobanu D."/>
            <person name="Clum A."/>
            <person name="Salamov A."/>
            <person name="Andreopoulos B."/>
            <person name="Cheng J.F."/>
            <person name="Woyke T."/>
            <person name="Pelin A."/>
            <person name="Henrissat B."/>
            <person name="Reynolds N.K."/>
            <person name="Benny G.L."/>
            <person name="Smith M.E."/>
            <person name="James T.Y."/>
            <person name="Grigoriev I.V."/>
        </authorList>
    </citation>
    <scope>NUCLEOTIDE SEQUENCE [LARGE SCALE GENOMIC DNA]</scope>
    <source>
        <strain evidence="3">RSA 1356</strain>
    </source>
</reference>
<dbReference type="OrthoDB" id="271595at2759"/>
<accession>A0A4P9XG99</accession>
<feature type="non-terminal residue" evidence="2">
    <location>
        <position position="1"/>
    </location>
</feature>
<dbReference type="Pfam" id="PF13532">
    <property type="entry name" value="2OG-FeII_Oxy_2"/>
    <property type="match status" value="1"/>
</dbReference>
<sequence length="212" mass="24330">AGLQLVNDYVSPEEEAALMAEVDARQWAGNGIGPNPEVRRRTQQYGYEFSYRYRKVMRKIDEDMPASMVCMLDRLASDPRQLWASECGHPGKDCSAEEQLCERAHALLPPDSVIVNEYEPGQGEQPVYLDAPLLFGPIVCSLSLLSDCVMVFDDIERPGWSFRLLLPRRSLLVMRGYSRYRLRHSIGKELLDTIDDMTIERHRRVSLTIRRI</sequence>
<dbReference type="EMBL" id="KZ993561">
    <property type="protein sequence ID" value="RKP04644.1"/>
    <property type="molecule type" value="Genomic_DNA"/>
</dbReference>